<dbReference type="RefSeq" id="WP_126117577.1">
    <property type="nucleotide sequence ID" value="NZ_CP029610.1"/>
</dbReference>
<gene>
    <name evidence="2" type="ORF">MWH18_08330</name>
</gene>
<evidence type="ECO:0000313" key="2">
    <source>
        <dbReference type="EMBL" id="USU96246.1"/>
    </source>
</evidence>
<sequence>MRKIIKTLLLSTLISATSFTIYAKNNEQKVNFLQSSPHTTLTGKFQGYDDVRYRIYAKKGQILKFDINSLGNLAYINIFAPGKKPGKDNALLIGSTIGFKGEFTLPVDGDYIIQVYQMRNSARKNKTVKYTLDLEWLCCTKLFLKASSVI</sequence>
<name>A0AAE9MCJ1_ACIPI</name>
<accession>A0AAE9MCJ1</accession>
<organism evidence="2 3">
    <name type="scientific">Acinetobacter pittii</name>
    <name type="common">Acinetobacter genomosp. 3</name>
    <dbReference type="NCBI Taxonomy" id="48296"/>
    <lineage>
        <taxon>Bacteria</taxon>
        <taxon>Pseudomonadati</taxon>
        <taxon>Pseudomonadota</taxon>
        <taxon>Gammaproteobacteria</taxon>
        <taxon>Moraxellales</taxon>
        <taxon>Moraxellaceae</taxon>
        <taxon>Acinetobacter</taxon>
        <taxon>Acinetobacter calcoaceticus/baumannii complex</taxon>
    </lineage>
</organism>
<dbReference type="EMBL" id="CP095407">
    <property type="protein sequence ID" value="USU96246.1"/>
    <property type="molecule type" value="Genomic_DNA"/>
</dbReference>
<evidence type="ECO:0000313" key="3">
    <source>
        <dbReference type="Proteomes" id="UP001055514"/>
    </source>
</evidence>
<feature type="chain" id="PRO_5042230725" evidence="1">
    <location>
        <begin position="24"/>
        <end position="150"/>
    </location>
</feature>
<protein>
    <submittedName>
        <fullName evidence="2">PPC domain-containing protein</fullName>
    </submittedName>
</protein>
<dbReference type="AlphaFoldDB" id="A0AAE9MCJ1"/>
<evidence type="ECO:0000256" key="1">
    <source>
        <dbReference type="SAM" id="SignalP"/>
    </source>
</evidence>
<dbReference type="Gene3D" id="2.60.120.380">
    <property type="match status" value="1"/>
</dbReference>
<keyword evidence="1" id="KW-0732">Signal</keyword>
<feature type="signal peptide" evidence="1">
    <location>
        <begin position="1"/>
        <end position="23"/>
    </location>
</feature>
<proteinExistence type="predicted"/>
<dbReference type="Proteomes" id="UP001055514">
    <property type="component" value="Chromosome"/>
</dbReference>
<reference evidence="2" key="1">
    <citation type="submission" date="2022-04" db="EMBL/GenBank/DDBJ databases">
        <title>Emergence of ST220 Acinetobacter pittii strain in bloodstream infection, which co-producing chromosomal NDM-1 and OXA-820 carbapenemases.</title>
        <authorList>
            <person name="Tian C."/>
            <person name="Xing M."/>
            <person name="Fu L."/>
            <person name="Xia D."/>
        </authorList>
    </citation>
    <scope>NUCLEOTIDE SEQUENCE</scope>
    <source>
        <strain evidence="2">TCM</strain>
    </source>
</reference>